<protein>
    <recommendedName>
        <fullName evidence="3">Putative Flp pilus-assembly TadG-like N-terminal domain-containing protein</fullName>
    </recommendedName>
</protein>
<keyword evidence="5" id="KW-1185">Reference proteome</keyword>
<dbReference type="RefSeq" id="WP_143986586.1">
    <property type="nucleotide sequence ID" value="NZ_CP041692.1"/>
</dbReference>
<keyword evidence="2" id="KW-0812">Transmembrane</keyword>
<dbReference type="Pfam" id="PF13400">
    <property type="entry name" value="Tad"/>
    <property type="match status" value="1"/>
</dbReference>
<evidence type="ECO:0000256" key="1">
    <source>
        <dbReference type="SAM" id="MobiDB-lite"/>
    </source>
</evidence>
<evidence type="ECO:0000313" key="4">
    <source>
        <dbReference type="EMBL" id="QDP96623.1"/>
    </source>
</evidence>
<dbReference type="EMBL" id="CP041692">
    <property type="protein sequence ID" value="QDP96623.1"/>
    <property type="molecule type" value="Genomic_DNA"/>
</dbReference>
<evidence type="ECO:0000313" key="5">
    <source>
        <dbReference type="Proteomes" id="UP000319263"/>
    </source>
</evidence>
<accession>A0A516PZL2</accession>
<evidence type="ECO:0000256" key="2">
    <source>
        <dbReference type="SAM" id="Phobius"/>
    </source>
</evidence>
<feature type="region of interest" description="Disordered" evidence="1">
    <location>
        <begin position="126"/>
        <end position="198"/>
    </location>
</feature>
<dbReference type="AlphaFoldDB" id="A0A516PZL2"/>
<organism evidence="4 5">
    <name type="scientific">Microlunatus elymi</name>
    <dbReference type="NCBI Taxonomy" id="2596828"/>
    <lineage>
        <taxon>Bacteria</taxon>
        <taxon>Bacillati</taxon>
        <taxon>Actinomycetota</taxon>
        <taxon>Actinomycetes</taxon>
        <taxon>Propionibacteriales</taxon>
        <taxon>Propionibacteriaceae</taxon>
        <taxon>Microlunatus</taxon>
    </lineage>
</organism>
<dbReference type="Proteomes" id="UP000319263">
    <property type="component" value="Chromosome"/>
</dbReference>
<keyword evidence="2" id="KW-1133">Transmembrane helix</keyword>
<proteinExistence type="predicted"/>
<dbReference type="OrthoDB" id="9885054at2"/>
<keyword evidence="2" id="KW-0472">Membrane</keyword>
<feature type="compositionally biased region" description="Basic and acidic residues" evidence="1">
    <location>
        <begin position="163"/>
        <end position="187"/>
    </location>
</feature>
<dbReference type="InterPro" id="IPR028087">
    <property type="entry name" value="Tad_N"/>
</dbReference>
<dbReference type="KEGG" id="mik:FOE78_12505"/>
<reference evidence="4 5" key="1">
    <citation type="submission" date="2019-07" db="EMBL/GenBank/DDBJ databases">
        <title>Microlunatus dokdonensis sp. nov. isolated from the rhizospheric soil of the wild plant Elymus tsukushiensis.</title>
        <authorList>
            <person name="Ghim S.-Y."/>
            <person name="Hwang Y.-J."/>
            <person name="Son J.-S."/>
            <person name="Shin J.-H."/>
        </authorList>
    </citation>
    <scope>NUCLEOTIDE SEQUENCE [LARGE SCALE GENOMIC DNA]</scope>
    <source>
        <strain evidence="4 5">KUDC0627</strain>
    </source>
</reference>
<name>A0A516PZL2_9ACTN</name>
<evidence type="ECO:0000259" key="3">
    <source>
        <dbReference type="Pfam" id="PF13400"/>
    </source>
</evidence>
<gene>
    <name evidence="4" type="ORF">FOE78_12505</name>
</gene>
<feature type="domain" description="Putative Flp pilus-assembly TadG-like N-terminal" evidence="3">
    <location>
        <begin position="11"/>
        <end position="55"/>
    </location>
</feature>
<feature type="transmembrane region" description="Helical" evidence="2">
    <location>
        <begin position="12"/>
        <end position="35"/>
    </location>
</feature>
<sequence>MRDAERGSGPITAILIMGFLALVVAAGLVAVGTVARGEGSQAQTAADAAALAGAGRVLDDLPGRLTGGAFTGDDALHDRVRQPGCLNLGQVDAQQLAKSNGATLTSYCWDAFDDEVQVSVRLNHADRGRPATARATAETGFNADDCRIDGSFEAPEPPPPADDQDKSGDKGKDKGKDDDKKPDKPKPVETTLDCGFGPVTVRYDPETKQFSFTNPYQLVDQLRNLKPRLVD</sequence>